<sequence length="200" mass="21667">MAQRKVHGPLRNRPSPTLSALPGLLLADRLCVLAEWRSSDFSGTQITTRSTKRLTFVCSIRCPKRSPANASKLPNQEKQGPSNNAGVPDTNTCHRFDPRLAPVWLPFGFPSVLPKPTTTARVCPRHLSLALPVSIGSCRFVVLGHLLLLGRAHGLVAAAAAHVAQHLREADLVVDLLHALKVGLGRALGPEDDVLPRMQR</sequence>
<name>A0ABR3VCX1_9PEZI</name>
<proteinExistence type="predicted"/>
<organism evidence="2 3">
    <name type="scientific">Phialemonium thermophilum</name>
    <dbReference type="NCBI Taxonomy" id="223376"/>
    <lineage>
        <taxon>Eukaryota</taxon>
        <taxon>Fungi</taxon>
        <taxon>Dikarya</taxon>
        <taxon>Ascomycota</taxon>
        <taxon>Pezizomycotina</taxon>
        <taxon>Sordariomycetes</taxon>
        <taxon>Sordariomycetidae</taxon>
        <taxon>Cephalothecales</taxon>
        <taxon>Cephalothecaceae</taxon>
        <taxon>Phialemonium</taxon>
    </lineage>
</organism>
<evidence type="ECO:0000256" key="1">
    <source>
        <dbReference type="SAM" id="MobiDB-lite"/>
    </source>
</evidence>
<accession>A0ABR3VCX1</accession>
<dbReference type="Proteomes" id="UP001586593">
    <property type="component" value="Unassembled WGS sequence"/>
</dbReference>
<evidence type="ECO:0000313" key="2">
    <source>
        <dbReference type="EMBL" id="KAL1839708.1"/>
    </source>
</evidence>
<feature type="region of interest" description="Disordered" evidence="1">
    <location>
        <begin position="67"/>
        <end position="88"/>
    </location>
</feature>
<feature type="compositionally biased region" description="Polar residues" evidence="1">
    <location>
        <begin position="68"/>
        <end position="88"/>
    </location>
</feature>
<protein>
    <submittedName>
        <fullName evidence="2">Uncharacterized protein</fullName>
    </submittedName>
</protein>
<gene>
    <name evidence="2" type="ORF">VTK73DRAFT_3978</name>
</gene>
<keyword evidence="3" id="KW-1185">Reference proteome</keyword>
<comment type="caution">
    <text evidence="2">The sequence shown here is derived from an EMBL/GenBank/DDBJ whole genome shotgun (WGS) entry which is preliminary data.</text>
</comment>
<dbReference type="EMBL" id="JAZHXJ010002299">
    <property type="protein sequence ID" value="KAL1839708.1"/>
    <property type="molecule type" value="Genomic_DNA"/>
</dbReference>
<evidence type="ECO:0000313" key="3">
    <source>
        <dbReference type="Proteomes" id="UP001586593"/>
    </source>
</evidence>
<reference evidence="2 3" key="1">
    <citation type="journal article" date="2024" name="Commun. Biol.">
        <title>Comparative genomic analysis of thermophilic fungi reveals convergent evolutionary adaptations and gene losses.</title>
        <authorList>
            <person name="Steindorff A.S."/>
            <person name="Aguilar-Pontes M.V."/>
            <person name="Robinson A.J."/>
            <person name="Andreopoulos B."/>
            <person name="LaButti K."/>
            <person name="Kuo A."/>
            <person name="Mondo S."/>
            <person name="Riley R."/>
            <person name="Otillar R."/>
            <person name="Haridas S."/>
            <person name="Lipzen A."/>
            <person name="Grimwood J."/>
            <person name="Schmutz J."/>
            <person name="Clum A."/>
            <person name="Reid I.D."/>
            <person name="Moisan M.C."/>
            <person name="Butler G."/>
            <person name="Nguyen T.T.M."/>
            <person name="Dewar K."/>
            <person name="Conant G."/>
            <person name="Drula E."/>
            <person name="Henrissat B."/>
            <person name="Hansel C."/>
            <person name="Singer S."/>
            <person name="Hutchinson M.I."/>
            <person name="de Vries R.P."/>
            <person name="Natvig D.O."/>
            <person name="Powell A.J."/>
            <person name="Tsang A."/>
            <person name="Grigoriev I.V."/>
        </authorList>
    </citation>
    <scope>NUCLEOTIDE SEQUENCE [LARGE SCALE GENOMIC DNA]</scope>
    <source>
        <strain evidence="2 3">ATCC 24622</strain>
    </source>
</reference>